<sequence>MKTSVSFILLFLLSISIDSIIVDAECWERPNPLKPFEKKISSVCGLQKKTKGKLTADVGKESQKDEINSLAAKEAFKFDFSCGVPDKVLCTKAENAFKAAGEIIANVIILVTPITVNATFTDFCKALNECDGTILGAASAARTIPLLDDDKVVRQYPQALAKQFLLDPTPKWGPFDIQAFFNAQADLFFKGDGVIKKNQFDFEYIILHELIHGLGFASAWNNYFSEQPVALTPDPNFLESITDLNQPVKFTGFEETAFDKYMINTRDKGAPKRMTEFTNEINSFAEIGTDFPSVQALLNTFADSKQFQTSSQLILDGQTPKTMAFQPRNVSSNDMVFLETNLKPFRVGSSISHVDIKSFNNDPDFLEVFNAKPGQTLEQVLKATGGKYPIGPKLKSVLETLGYATKENPNPYRPTLSNDSMSTPSNLPIGKATNDQSTSSATSLTFSFNILSLLVILAATLSF</sequence>
<keyword evidence="2" id="KW-0732">Signal</keyword>
<protein>
    <submittedName>
        <fullName evidence="3">18106_t:CDS:1</fullName>
    </submittedName>
</protein>
<proteinExistence type="predicted"/>
<feature type="region of interest" description="Disordered" evidence="1">
    <location>
        <begin position="407"/>
        <end position="435"/>
    </location>
</feature>
<evidence type="ECO:0000256" key="2">
    <source>
        <dbReference type="SAM" id="SignalP"/>
    </source>
</evidence>
<evidence type="ECO:0000256" key="1">
    <source>
        <dbReference type="SAM" id="MobiDB-lite"/>
    </source>
</evidence>
<evidence type="ECO:0000313" key="3">
    <source>
        <dbReference type="EMBL" id="CAI2178615.1"/>
    </source>
</evidence>
<reference evidence="3" key="1">
    <citation type="submission" date="2022-08" db="EMBL/GenBank/DDBJ databases">
        <authorList>
            <person name="Kallberg Y."/>
            <person name="Tangrot J."/>
            <person name="Rosling A."/>
        </authorList>
    </citation>
    <scope>NUCLEOTIDE SEQUENCE</scope>
    <source>
        <strain evidence="3">Wild A</strain>
    </source>
</reference>
<organism evidence="3 4">
    <name type="scientific">Funneliformis geosporum</name>
    <dbReference type="NCBI Taxonomy" id="1117311"/>
    <lineage>
        <taxon>Eukaryota</taxon>
        <taxon>Fungi</taxon>
        <taxon>Fungi incertae sedis</taxon>
        <taxon>Mucoromycota</taxon>
        <taxon>Glomeromycotina</taxon>
        <taxon>Glomeromycetes</taxon>
        <taxon>Glomerales</taxon>
        <taxon>Glomeraceae</taxon>
        <taxon>Funneliformis</taxon>
    </lineage>
</organism>
<accession>A0A9W4WQE9</accession>
<comment type="caution">
    <text evidence="3">The sequence shown here is derived from an EMBL/GenBank/DDBJ whole genome shotgun (WGS) entry which is preliminary data.</text>
</comment>
<keyword evidence="4" id="KW-1185">Reference proteome</keyword>
<feature type="compositionally biased region" description="Polar residues" evidence="1">
    <location>
        <begin position="415"/>
        <end position="426"/>
    </location>
</feature>
<dbReference type="EMBL" id="CAMKVN010001890">
    <property type="protein sequence ID" value="CAI2178615.1"/>
    <property type="molecule type" value="Genomic_DNA"/>
</dbReference>
<dbReference type="Proteomes" id="UP001153678">
    <property type="component" value="Unassembled WGS sequence"/>
</dbReference>
<dbReference type="OrthoDB" id="73465at2759"/>
<name>A0A9W4WQE9_9GLOM</name>
<feature type="signal peptide" evidence="2">
    <location>
        <begin position="1"/>
        <end position="24"/>
    </location>
</feature>
<evidence type="ECO:0000313" key="4">
    <source>
        <dbReference type="Proteomes" id="UP001153678"/>
    </source>
</evidence>
<gene>
    <name evidence="3" type="ORF">FWILDA_LOCUS8674</name>
</gene>
<dbReference type="AlphaFoldDB" id="A0A9W4WQE9"/>
<feature type="chain" id="PRO_5040947639" evidence="2">
    <location>
        <begin position="25"/>
        <end position="463"/>
    </location>
</feature>